<dbReference type="InterPro" id="IPR007473">
    <property type="entry name" value="RlmJ"/>
</dbReference>
<keyword evidence="1" id="KW-0949">S-adenosyl-L-methionine</keyword>
<name>A0ABS8G548_9ALTE</name>
<comment type="caution">
    <text evidence="2">The sequence shown here is derived from an EMBL/GenBank/DDBJ whole genome shotgun (WGS) entry which is preliminary data.</text>
</comment>
<evidence type="ECO:0000313" key="2">
    <source>
        <dbReference type="EMBL" id="MCC2615655.1"/>
    </source>
</evidence>
<dbReference type="HAMAP" id="MF_00934">
    <property type="entry name" value="23SrRNA_methyltr_J"/>
    <property type="match status" value="1"/>
</dbReference>
<feature type="active site" description="Proton acceptor" evidence="1">
    <location>
        <position position="161"/>
    </location>
</feature>
<keyword evidence="1" id="KW-0808">Transferase</keyword>
<feature type="binding site" evidence="1">
    <location>
        <position position="116"/>
    </location>
    <ligand>
        <name>S-adenosyl-L-methionine</name>
        <dbReference type="ChEBI" id="CHEBI:59789"/>
    </ligand>
</feature>
<feature type="binding site" evidence="1">
    <location>
        <begin position="140"/>
        <end position="141"/>
    </location>
    <ligand>
        <name>S-adenosyl-L-methionine</name>
        <dbReference type="ChEBI" id="CHEBI:59789"/>
    </ligand>
</feature>
<evidence type="ECO:0000256" key="1">
    <source>
        <dbReference type="HAMAP-Rule" id="MF_00934"/>
    </source>
</evidence>
<dbReference type="SUPFAM" id="SSF53335">
    <property type="entry name" value="S-adenosyl-L-methionine-dependent methyltransferases"/>
    <property type="match status" value="1"/>
</dbReference>
<sequence length="284" mass="31766">MLSYRHGFHAANHADVLKHFCEFLILDKLKEKNKPFVYIDTHSGAGVYRLDDEFALKNREFDQGMALLLNQAGSLPERVRAFIALISNDWIERRYPGSAGLAQKLVREQDHLHLMELHSQEVLNLKQNVRGEQVHIHHRDGLEGLVALTPPKPARGLVLIDPPFERLDEYSELQTALQRAVKQWQTGIYMIWYPRLSARAGQKVAASQRLLDSIAALPCKNVLHATLDVADPADDPGMYGSGIVVINAPYQLDVQLEQTLPAIASALAGSGGKTQINWLKRGTD</sequence>
<comment type="subunit">
    <text evidence="1">Monomer.</text>
</comment>
<dbReference type="Proteomes" id="UP001520878">
    <property type="component" value="Unassembled WGS sequence"/>
</dbReference>
<feature type="site" description="Interaction with substrate rRNA" evidence="1">
    <location>
        <position position="4"/>
    </location>
</feature>
<feature type="binding site" evidence="1">
    <location>
        <position position="19"/>
    </location>
    <ligand>
        <name>S-adenosyl-L-methionine</name>
        <dbReference type="ChEBI" id="CHEBI:59789"/>
    </ligand>
</feature>
<evidence type="ECO:0000313" key="3">
    <source>
        <dbReference type="Proteomes" id="UP001520878"/>
    </source>
</evidence>
<feature type="binding site" evidence="1">
    <location>
        <position position="161"/>
    </location>
    <ligand>
        <name>S-adenosyl-L-methionine</name>
        <dbReference type="ChEBI" id="CHEBI:59789"/>
    </ligand>
</feature>
<dbReference type="EMBL" id="JAJEWP010000001">
    <property type="protein sequence ID" value="MCC2615655.1"/>
    <property type="molecule type" value="Genomic_DNA"/>
</dbReference>
<dbReference type="PANTHER" id="PTHR37426">
    <property type="entry name" value="RIBOSOMAL RNA LARGE SUBUNIT METHYLTRANSFERASE J"/>
    <property type="match status" value="1"/>
</dbReference>
<dbReference type="Pfam" id="PF04378">
    <property type="entry name" value="RsmJ"/>
    <property type="match status" value="1"/>
</dbReference>
<keyword evidence="1" id="KW-0698">rRNA processing</keyword>
<keyword evidence="1" id="KW-0489">Methyltransferase</keyword>
<keyword evidence="1" id="KW-0694">RNA-binding</keyword>
<organism evidence="2 3">
    <name type="scientific">Fluctibacter halophilus</name>
    <dbReference type="NCBI Taxonomy" id="226011"/>
    <lineage>
        <taxon>Bacteria</taxon>
        <taxon>Pseudomonadati</taxon>
        <taxon>Pseudomonadota</taxon>
        <taxon>Gammaproteobacteria</taxon>
        <taxon>Alteromonadales</taxon>
        <taxon>Alteromonadaceae</taxon>
        <taxon>Fluctibacter</taxon>
    </lineage>
</organism>
<comment type="catalytic activity">
    <reaction evidence="1">
        <text>adenosine(2030) in 23S rRNA + S-adenosyl-L-methionine = N(6)-methyladenosine(2030) in 23S rRNA + S-adenosyl-L-homocysteine + H(+)</text>
        <dbReference type="Rhea" id="RHEA:43736"/>
        <dbReference type="Rhea" id="RHEA-COMP:10668"/>
        <dbReference type="Rhea" id="RHEA-COMP:10669"/>
        <dbReference type="ChEBI" id="CHEBI:15378"/>
        <dbReference type="ChEBI" id="CHEBI:57856"/>
        <dbReference type="ChEBI" id="CHEBI:59789"/>
        <dbReference type="ChEBI" id="CHEBI:74411"/>
        <dbReference type="ChEBI" id="CHEBI:74449"/>
        <dbReference type="EC" id="2.1.1.266"/>
    </reaction>
</comment>
<proteinExistence type="inferred from homology"/>
<comment type="similarity">
    <text evidence="1">Belongs to the RlmJ family.</text>
</comment>
<reference evidence="2 3" key="1">
    <citation type="submission" date="2021-10" db="EMBL/GenBank/DDBJ databases">
        <title>Draft genome of Aestuariibacter halophilus JC2043.</title>
        <authorList>
            <person name="Emsley S.A."/>
            <person name="Pfannmuller K.M."/>
            <person name="Ushijima B."/>
            <person name="Saw J.H."/>
            <person name="Videau P."/>
        </authorList>
    </citation>
    <scope>NUCLEOTIDE SEQUENCE [LARGE SCALE GENOMIC DNA]</scope>
    <source>
        <strain evidence="2 3">JC2043</strain>
    </source>
</reference>
<protein>
    <recommendedName>
        <fullName evidence="1">Ribosomal RNA large subunit methyltransferase J</fullName>
        <ecNumber evidence="1">2.1.1.266</ecNumber>
    </recommendedName>
    <alternativeName>
        <fullName evidence="1">23S rRNA (adenine(2030)-N6)-methyltransferase</fullName>
    </alternativeName>
    <alternativeName>
        <fullName evidence="1">23S rRNA m6A2030 methyltransferase</fullName>
    </alternativeName>
</protein>
<comment type="function">
    <text evidence="1">Specifically methylates the adenine in position 2030 of 23S rRNA.</text>
</comment>
<accession>A0ABS8G548</accession>
<dbReference type="Gene3D" id="3.40.50.150">
    <property type="entry name" value="Vaccinia Virus protein VP39"/>
    <property type="match status" value="1"/>
</dbReference>
<dbReference type="EC" id="2.1.1.266" evidence="1"/>
<gene>
    <name evidence="1 2" type="primary">rlmJ</name>
    <name evidence="2" type="ORF">LJ739_05325</name>
</gene>
<dbReference type="PANTHER" id="PTHR37426:SF1">
    <property type="entry name" value="RIBOSOMAL RNA LARGE SUBUNIT METHYLTRANSFERASE J"/>
    <property type="match status" value="1"/>
</dbReference>
<feature type="binding site" evidence="1">
    <location>
        <position position="42"/>
    </location>
    <ligand>
        <name>S-adenosyl-L-methionine</name>
        <dbReference type="ChEBI" id="CHEBI:59789"/>
    </ligand>
</feature>
<dbReference type="InterPro" id="IPR029063">
    <property type="entry name" value="SAM-dependent_MTases_sf"/>
</dbReference>
<keyword evidence="3" id="KW-1185">Reference proteome</keyword>
<dbReference type="RefSeq" id="WP_229157767.1">
    <property type="nucleotide sequence ID" value="NZ_JAJEWP010000001.1"/>
</dbReference>
<feature type="binding site" evidence="1">
    <location>
        <position position="98"/>
    </location>
    <ligand>
        <name>S-adenosyl-L-methionine</name>
        <dbReference type="ChEBI" id="CHEBI:59789"/>
    </ligand>
</feature>